<dbReference type="GO" id="GO:0001868">
    <property type="term" value="P:regulation of complement activation, lectin pathway"/>
    <property type="evidence" value="ECO:0007669"/>
    <property type="project" value="UniProtKB-ARBA"/>
</dbReference>
<evidence type="ECO:0000313" key="10">
    <source>
        <dbReference type="Proteomes" id="UP000095280"/>
    </source>
</evidence>
<evidence type="ECO:0000256" key="4">
    <source>
        <dbReference type="ARBA" id="ARBA00022723"/>
    </source>
</evidence>
<evidence type="ECO:0000256" key="5">
    <source>
        <dbReference type="ARBA" id="ARBA00022734"/>
    </source>
</evidence>
<dbReference type="InterPro" id="IPR006585">
    <property type="entry name" value="FTP1"/>
</dbReference>
<evidence type="ECO:0000256" key="6">
    <source>
        <dbReference type="ARBA" id="ARBA00022837"/>
    </source>
</evidence>
<dbReference type="PANTHER" id="PTHR45713">
    <property type="entry name" value="FTP DOMAIN-CONTAINING PROTEIN"/>
    <property type="match status" value="1"/>
</dbReference>
<dbReference type="PANTHER" id="PTHR45713:SF6">
    <property type="entry name" value="F5_8 TYPE C DOMAIN-CONTAINING PROTEIN"/>
    <property type="match status" value="1"/>
</dbReference>
<protein>
    <submittedName>
        <fullName evidence="11">FTP domain-containing protein</fullName>
    </submittedName>
</protein>
<comment type="function">
    <text evidence="1">Acts as a defensive agent. Recognizes blood group fucosylated oligosaccharides including A, B, H and Lewis B-type antigens. Does not recognize Lewis A antigen and has low affinity for monovalent haptens.</text>
</comment>
<dbReference type="WBParaSite" id="maker-uti_cns_0010535-snap-gene-0.3-mRNA-1">
    <property type="protein sequence ID" value="maker-uti_cns_0010535-snap-gene-0.3-mRNA-1"/>
    <property type="gene ID" value="maker-uti_cns_0010535-snap-gene-0.3"/>
</dbReference>
<keyword evidence="10" id="KW-1185">Reference proteome</keyword>
<feature type="transmembrane region" description="Helical" evidence="8">
    <location>
        <begin position="7"/>
        <end position="26"/>
    </location>
</feature>
<dbReference type="GO" id="GO:0046872">
    <property type="term" value="F:metal ion binding"/>
    <property type="evidence" value="ECO:0007669"/>
    <property type="project" value="UniProtKB-KW"/>
</dbReference>
<dbReference type="Gene3D" id="2.60.120.260">
    <property type="entry name" value="Galactose-binding domain-like"/>
    <property type="match status" value="1"/>
</dbReference>
<name>A0A1I8I8E2_9PLAT</name>
<keyword evidence="5" id="KW-0430">Lectin</keyword>
<organism evidence="10 11">
    <name type="scientific">Macrostomum lignano</name>
    <dbReference type="NCBI Taxonomy" id="282301"/>
    <lineage>
        <taxon>Eukaryota</taxon>
        <taxon>Metazoa</taxon>
        <taxon>Spiralia</taxon>
        <taxon>Lophotrochozoa</taxon>
        <taxon>Platyhelminthes</taxon>
        <taxon>Rhabditophora</taxon>
        <taxon>Macrostomorpha</taxon>
        <taxon>Macrostomida</taxon>
        <taxon>Macrostomidae</taxon>
        <taxon>Macrostomum</taxon>
    </lineage>
</organism>
<keyword evidence="8" id="KW-1133">Transmembrane helix</keyword>
<sequence length="248" mass="28277">MLPVERLLFVFLANILVVVTLLFYQATASSSGQNERYYTQVGTAGGNSFPPAFKVLEGSSIRCSIWCWQTPRCLGFYWTVSSMLCQLFNASVYYWKPSWGAIADQQSEFYMYNATPQRLHFFNCSQISAAYSAFCTRAMDNNTNTHFFDGGSCIHTNNEIKPWWEADLAQTAVIVYATIYNRIDMSPERLNNFEILVDNVFCGRVNVTQHFVVTNVTCGLTGSKVRLVSQLTEHLTMCEFEPYGFYIQ</sequence>
<proteinExistence type="inferred from homology"/>
<comment type="similarity">
    <text evidence="2">Belongs to the fucolectin family.</text>
</comment>
<dbReference type="GO" id="GO:0042806">
    <property type="term" value="F:fucose binding"/>
    <property type="evidence" value="ECO:0007669"/>
    <property type="project" value="UniProtKB-ARBA"/>
</dbReference>
<dbReference type="Proteomes" id="UP000095280">
    <property type="component" value="Unplaced"/>
</dbReference>
<keyword evidence="4" id="KW-0479">Metal-binding</keyword>
<dbReference type="SUPFAM" id="SSF49785">
    <property type="entry name" value="Galactose-binding domain-like"/>
    <property type="match status" value="1"/>
</dbReference>
<evidence type="ECO:0000256" key="3">
    <source>
        <dbReference type="ARBA" id="ARBA00011233"/>
    </source>
</evidence>
<dbReference type="InterPro" id="IPR008979">
    <property type="entry name" value="Galactose-bd-like_sf"/>
</dbReference>
<evidence type="ECO:0000256" key="2">
    <source>
        <dbReference type="ARBA" id="ARBA00010147"/>
    </source>
</evidence>
<keyword evidence="8" id="KW-0812">Transmembrane</keyword>
<evidence type="ECO:0000256" key="7">
    <source>
        <dbReference type="ARBA" id="ARBA00023157"/>
    </source>
</evidence>
<evidence type="ECO:0000256" key="8">
    <source>
        <dbReference type="SAM" id="Phobius"/>
    </source>
</evidence>
<dbReference type="InterPro" id="IPR051941">
    <property type="entry name" value="BG_Antigen-Binding_Lectin"/>
</dbReference>
<keyword evidence="8" id="KW-0472">Membrane</keyword>
<comment type="subunit">
    <text evidence="3">Homotrimer.</text>
</comment>
<keyword evidence="6" id="KW-0106">Calcium</keyword>
<accession>A0A1I8I8E2</accession>
<feature type="domain" description="Fucolectin tachylectin-4 pentraxin-1" evidence="9">
    <location>
        <begin position="121"/>
        <end position="248"/>
    </location>
</feature>
<evidence type="ECO:0000313" key="11">
    <source>
        <dbReference type="WBParaSite" id="maker-uti_cns_0010535-snap-gene-0.3-mRNA-1"/>
    </source>
</evidence>
<evidence type="ECO:0000256" key="1">
    <source>
        <dbReference type="ARBA" id="ARBA00002219"/>
    </source>
</evidence>
<dbReference type="Pfam" id="PF22633">
    <property type="entry name" value="F5_F8_type_C_2"/>
    <property type="match status" value="1"/>
</dbReference>
<evidence type="ECO:0000259" key="9">
    <source>
        <dbReference type="SMART" id="SM00607"/>
    </source>
</evidence>
<dbReference type="GO" id="GO:0010185">
    <property type="term" value="P:regulation of cellular defense response"/>
    <property type="evidence" value="ECO:0007669"/>
    <property type="project" value="UniProtKB-ARBA"/>
</dbReference>
<dbReference type="AlphaFoldDB" id="A0A1I8I8E2"/>
<reference evidence="11" key="1">
    <citation type="submission" date="2016-11" db="UniProtKB">
        <authorList>
            <consortium name="WormBaseParasite"/>
        </authorList>
    </citation>
    <scope>IDENTIFICATION</scope>
</reference>
<dbReference type="SMART" id="SM00607">
    <property type="entry name" value="FTP"/>
    <property type="match status" value="1"/>
</dbReference>
<keyword evidence="7" id="KW-1015">Disulfide bond</keyword>